<name>A0A1S4AXK2_TOBAC</name>
<sequence>MGWFTSERRGISWRDQTVESASAPPFPLILFFGLVILLMYFAGYSDYKAQEQRLENSMRLLLFLLPMLVVLMVYAMVVNNRWFSPEAAGGGGGPRPVLYEAMRQEGSPPWGPALLVVLLLLMFCRRSILPVSFGKRHYI</sequence>
<evidence type="ECO:0008006" key="3">
    <source>
        <dbReference type="Google" id="ProtNLM"/>
    </source>
</evidence>
<protein>
    <recommendedName>
        <fullName evidence="3">Transmembrane protein</fullName>
    </recommendedName>
</protein>
<proteinExistence type="predicted"/>
<keyword evidence="1" id="KW-0812">Transmembrane</keyword>
<organism evidence="2">
    <name type="scientific">Nicotiana tabacum</name>
    <name type="common">Common tobacco</name>
    <dbReference type="NCBI Taxonomy" id="4097"/>
    <lineage>
        <taxon>Eukaryota</taxon>
        <taxon>Viridiplantae</taxon>
        <taxon>Streptophyta</taxon>
        <taxon>Embryophyta</taxon>
        <taxon>Tracheophyta</taxon>
        <taxon>Spermatophyta</taxon>
        <taxon>Magnoliopsida</taxon>
        <taxon>eudicotyledons</taxon>
        <taxon>Gunneridae</taxon>
        <taxon>Pentapetalae</taxon>
        <taxon>asterids</taxon>
        <taxon>lamiids</taxon>
        <taxon>Solanales</taxon>
        <taxon>Solanaceae</taxon>
        <taxon>Nicotianoideae</taxon>
        <taxon>Nicotianeae</taxon>
        <taxon>Nicotiana</taxon>
    </lineage>
</organism>
<gene>
    <name evidence="2" type="primary">LOC107802404</name>
</gene>
<dbReference type="PaxDb" id="4097-A0A1S4AXK2"/>
<dbReference type="OMA" id="WTTNTLC"/>
<accession>A0A1S4AXK2</accession>
<keyword evidence="1" id="KW-1133">Transmembrane helix</keyword>
<feature type="transmembrane region" description="Helical" evidence="1">
    <location>
        <begin position="59"/>
        <end position="77"/>
    </location>
</feature>
<dbReference type="AlphaFoldDB" id="A0A1S4AXK2"/>
<feature type="transmembrane region" description="Helical" evidence="1">
    <location>
        <begin position="26"/>
        <end position="47"/>
    </location>
</feature>
<dbReference type="OrthoDB" id="1935034at2759"/>
<feature type="transmembrane region" description="Helical" evidence="1">
    <location>
        <begin position="110"/>
        <end position="128"/>
    </location>
</feature>
<keyword evidence="1" id="KW-0472">Membrane</keyword>
<dbReference type="PANTHER" id="PTHR33306">
    <property type="entry name" value="EXPRESSED PROTEIN-RELATED-RELATED"/>
    <property type="match status" value="1"/>
</dbReference>
<dbReference type="KEGG" id="nta:107802404"/>
<evidence type="ECO:0000256" key="1">
    <source>
        <dbReference type="SAM" id="Phobius"/>
    </source>
</evidence>
<evidence type="ECO:0000313" key="2">
    <source>
        <dbReference type="RefSeq" id="XP_016481381.1"/>
    </source>
</evidence>
<reference evidence="2" key="1">
    <citation type="submission" date="2025-08" db="UniProtKB">
        <authorList>
            <consortium name="RefSeq"/>
        </authorList>
    </citation>
    <scope>IDENTIFICATION</scope>
</reference>
<dbReference type="RefSeq" id="XP_016481381.1">
    <property type="nucleotide sequence ID" value="XM_016625895.1"/>
</dbReference>
<dbReference type="PANTHER" id="PTHR33306:SF29">
    <property type="match status" value="1"/>
</dbReference>